<proteinExistence type="predicted"/>
<evidence type="ECO:0000256" key="1">
    <source>
        <dbReference type="SAM" id="MobiDB-lite"/>
    </source>
</evidence>
<dbReference type="Pfam" id="PF25145">
    <property type="entry name" value="NfeD1b_N"/>
    <property type="match status" value="1"/>
</dbReference>
<dbReference type="InterPro" id="IPR056738">
    <property type="entry name" value="NfeD1b_N"/>
</dbReference>
<feature type="region of interest" description="Disordered" evidence="1">
    <location>
        <begin position="27"/>
        <end position="52"/>
    </location>
</feature>
<dbReference type="AlphaFoldDB" id="A0A382VH77"/>
<gene>
    <name evidence="3" type="ORF">METZ01_LOCUS398740</name>
</gene>
<dbReference type="EMBL" id="UINC01151971">
    <property type="protein sequence ID" value="SVD45886.1"/>
    <property type="molecule type" value="Genomic_DNA"/>
</dbReference>
<protein>
    <recommendedName>
        <fullName evidence="2">NfeD1b N-terminal domain-containing protein</fullName>
    </recommendedName>
</protein>
<dbReference type="Gene3D" id="3.90.226.10">
    <property type="entry name" value="2-enoyl-CoA Hydratase, Chain A, domain 1"/>
    <property type="match status" value="1"/>
</dbReference>
<feature type="domain" description="NfeD1b N-terminal" evidence="2">
    <location>
        <begin position="74"/>
        <end position="122"/>
    </location>
</feature>
<feature type="compositionally biased region" description="Low complexity" evidence="1">
    <location>
        <begin position="27"/>
        <end position="38"/>
    </location>
</feature>
<feature type="non-terminal residue" evidence="3">
    <location>
        <position position="125"/>
    </location>
</feature>
<name>A0A382VH77_9ZZZZ</name>
<organism evidence="3">
    <name type="scientific">marine metagenome</name>
    <dbReference type="NCBI Taxonomy" id="408172"/>
    <lineage>
        <taxon>unclassified sequences</taxon>
        <taxon>metagenomes</taxon>
        <taxon>ecological metagenomes</taxon>
    </lineage>
</organism>
<dbReference type="SUPFAM" id="SSF52096">
    <property type="entry name" value="ClpP/crotonase"/>
    <property type="match status" value="1"/>
</dbReference>
<evidence type="ECO:0000313" key="3">
    <source>
        <dbReference type="EMBL" id="SVD45886.1"/>
    </source>
</evidence>
<evidence type="ECO:0000259" key="2">
    <source>
        <dbReference type="Pfam" id="PF25145"/>
    </source>
</evidence>
<reference evidence="3" key="1">
    <citation type="submission" date="2018-05" db="EMBL/GenBank/DDBJ databases">
        <authorList>
            <person name="Lanie J.A."/>
            <person name="Ng W.-L."/>
            <person name="Kazmierczak K.M."/>
            <person name="Andrzejewski T.M."/>
            <person name="Davidsen T.M."/>
            <person name="Wayne K.J."/>
            <person name="Tettelin H."/>
            <person name="Glass J.I."/>
            <person name="Rusch D."/>
            <person name="Podicherti R."/>
            <person name="Tsui H.-C.T."/>
            <person name="Winkler M.E."/>
        </authorList>
    </citation>
    <scope>NUCLEOTIDE SEQUENCE</scope>
</reference>
<sequence length="125" mass="12794">MAVLSVRLPILATEAGDSTLAADAAEASGDQAAVAAEEPGASPRSSARDLKAKPLDRPLVHVFEIHTVNTKGGMIDPGITAFVERVVEDANAAGVDAIVFDIDTFGGRVDAATVIRDAIVDADAL</sequence>
<dbReference type="InterPro" id="IPR029045">
    <property type="entry name" value="ClpP/crotonase-like_dom_sf"/>
</dbReference>
<accession>A0A382VH77</accession>